<keyword evidence="3" id="KW-1185">Reference proteome</keyword>
<dbReference type="OrthoDB" id="2883672at2759"/>
<feature type="region of interest" description="Disordered" evidence="1">
    <location>
        <begin position="423"/>
        <end position="449"/>
    </location>
</feature>
<organism evidence="2 3">
    <name type="scientific">Aspergillus caelatus</name>
    <dbReference type="NCBI Taxonomy" id="61420"/>
    <lineage>
        <taxon>Eukaryota</taxon>
        <taxon>Fungi</taxon>
        <taxon>Dikarya</taxon>
        <taxon>Ascomycota</taxon>
        <taxon>Pezizomycotina</taxon>
        <taxon>Eurotiomycetes</taxon>
        <taxon>Eurotiomycetidae</taxon>
        <taxon>Eurotiales</taxon>
        <taxon>Aspergillaceae</taxon>
        <taxon>Aspergillus</taxon>
        <taxon>Aspergillus subgen. Circumdati</taxon>
    </lineage>
</organism>
<dbReference type="RefSeq" id="XP_031933940.1">
    <property type="nucleotide sequence ID" value="XM_032069589.1"/>
</dbReference>
<gene>
    <name evidence="2" type="ORF">BDV27DRAFT_140096</name>
</gene>
<evidence type="ECO:0000256" key="1">
    <source>
        <dbReference type="SAM" id="MobiDB-lite"/>
    </source>
</evidence>
<feature type="compositionally biased region" description="Polar residues" evidence="1">
    <location>
        <begin position="438"/>
        <end position="449"/>
    </location>
</feature>
<evidence type="ECO:0000313" key="2">
    <source>
        <dbReference type="EMBL" id="KAE8370859.1"/>
    </source>
</evidence>
<reference evidence="2 3" key="1">
    <citation type="submission" date="2019-04" db="EMBL/GenBank/DDBJ databases">
        <title>Friends and foes A comparative genomics studyof 23 Aspergillus species from section Flavi.</title>
        <authorList>
            <consortium name="DOE Joint Genome Institute"/>
            <person name="Kjaerbolling I."/>
            <person name="Vesth T."/>
            <person name="Frisvad J.C."/>
            <person name="Nybo J.L."/>
            <person name="Theobald S."/>
            <person name="Kildgaard S."/>
            <person name="Isbrandt T."/>
            <person name="Kuo A."/>
            <person name="Sato A."/>
            <person name="Lyhne E.K."/>
            <person name="Kogle M.E."/>
            <person name="Wiebenga A."/>
            <person name="Kun R.S."/>
            <person name="Lubbers R.J."/>
            <person name="Makela M.R."/>
            <person name="Barry K."/>
            <person name="Chovatia M."/>
            <person name="Clum A."/>
            <person name="Daum C."/>
            <person name="Haridas S."/>
            <person name="He G."/>
            <person name="LaButti K."/>
            <person name="Lipzen A."/>
            <person name="Mondo S."/>
            <person name="Riley R."/>
            <person name="Salamov A."/>
            <person name="Simmons B.A."/>
            <person name="Magnuson J.K."/>
            <person name="Henrissat B."/>
            <person name="Mortensen U.H."/>
            <person name="Larsen T.O."/>
            <person name="Devries R.P."/>
            <person name="Grigoriev I.V."/>
            <person name="Machida M."/>
            <person name="Baker S.E."/>
            <person name="Andersen M.R."/>
        </authorList>
    </citation>
    <scope>NUCLEOTIDE SEQUENCE [LARGE SCALE GENOMIC DNA]</scope>
    <source>
        <strain evidence="2 3">CBS 763.97</strain>
    </source>
</reference>
<name>A0A5N7APC9_9EURO</name>
<sequence>MPDPTMPEEYAELMKHNGPEHYLYNPQRYSKLHPGSVGYFDKYGIWNQITDLSQPGDRHDIGFKGIGKVLSYDVPTESMWNDVSSGTEAESSFGLKGGLSGMLAAAPVEAEANASNKRGSSGTAALVTTEAVQNQRLEGGSGRLISDWVKKNGKILMKSNYGDEIRDYGLWVIHTTWSTPECAIKMNSAFHRNTSAGLGVGATDVGKIGGSGSSLKKLESKGWKSFQATESDQGLVVAYGGARFRLRTIRPFWYPPLKQTERMSAREESMKVLYNDKQELIGYERWHMARDENGDIQWVPISKEELVFDENRKELGMVYWNRISDEDGREIGWDPYRKEDYIFDEDGEKTGVEYSRPTRGSTRQHIEWEKYDKDAEDAVEEETMMKELEMANKKRIEEQKQARREYEDQDEFEIRCETVGMDENEIGYDTEKVERTGTPPSSRSKCCVM</sequence>
<protein>
    <submittedName>
        <fullName evidence="2">Uncharacterized protein</fullName>
    </submittedName>
</protein>
<proteinExistence type="predicted"/>
<dbReference type="Proteomes" id="UP000326268">
    <property type="component" value="Unassembled WGS sequence"/>
</dbReference>
<dbReference type="GeneID" id="43654035"/>
<evidence type="ECO:0000313" key="3">
    <source>
        <dbReference type="Proteomes" id="UP000326268"/>
    </source>
</evidence>
<dbReference type="EMBL" id="ML737563">
    <property type="protein sequence ID" value="KAE8370859.1"/>
    <property type="molecule type" value="Genomic_DNA"/>
</dbReference>
<dbReference type="AlphaFoldDB" id="A0A5N7APC9"/>
<accession>A0A5N7APC9</accession>